<dbReference type="Gene3D" id="1.10.1720.10">
    <property type="entry name" value="L-proline 3-hydroxylase, C-terminal domain"/>
    <property type="match status" value="1"/>
</dbReference>
<dbReference type="InterPro" id="IPR007803">
    <property type="entry name" value="Asp/Arg/Pro-Hydrxlase"/>
</dbReference>
<reference evidence="2 3" key="1">
    <citation type="journal article" date="2019" name="ACS Chem. Biol.">
        <title>Identification and Mobilization of a Cryptic Antibiotic Biosynthesis Gene Locus from a Human-Pathogenic Nocardia Isolate.</title>
        <authorList>
            <person name="Herisse M."/>
            <person name="Ishida K."/>
            <person name="Porter J.L."/>
            <person name="Howden B."/>
            <person name="Hertweck C."/>
            <person name="Stinear T.P."/>
            <person name="Pidot S.J."/>
        </authorList>
    </citation>
    <scope>NUCLEOTIDE SEQUENCE [LARGE SCALE GENOMIC DNA]</scope>
    <source>
        <strain evidence="2 3">AUSMDU00012717</strain>
    </source>
</reference>
<dbReference type="SUPFAM" id="SSF51197">
    <property type="entry name" value="Clavaminate synthase-like"/>
    <property type="match status" value="1"/>
</dbReference>
<evidence type="ECO:0000313" key="3">
    <source>
        <dbReference type="Proteomes" id="UP000503540"/>
    </source>
</evidence>
<dbReference type="KEGG" id="nah:F5544_09805"/>
<feature type="domain" description="Aspartyl/asparaginy/proline hydroxylase" evidence="1">
    <location>
        <begin position="84"/>
        <end position="193"/>
    </location>
</feature>
<organism evidence="2 3">
    <name type="scientific">Nocardia arthritidis</name>
    <dbReference type="NCBI Taxonomy" id="228602"/>
    <lineage>
        <taxon>Bacteria</taxon>
        <taxon>Bacillati</taxon>
        <taxon>Actinomycetota</taxon>
        <taxon>Actinomycetes</taxon>
        <taxon>Mycobacteriales</taxon>
        <taxon>Nocardiaceae</taxon>
        <taxon>Nocardia</taxon>
    </lineage>
</organism>
<dbReference type="InterPro" id="IPR027443">
    <property type="entry name" value="IPNS-like_sf"/>
</dbReference>
<evidence type="ECO:0000313" key="2">
    <source>
        <dbReference type="EMBL" id="QIS09861.1"/>
    </source>
</evidence>
<name>A0A6G9Y9G8_9NOCA</name>
<dbReference type="Proteomes" id="UP000503540">
    <property type="component" value="Chromosome"/>
</dbReference>
<sequence length="297" mass="33721">MCTGYGRIHAVHSHLIGKFEIDHNKVAIELDPRRGLPFIEPYEEFNCGRSTRGEGQLMLCSPGGEIGDGIITNYDPGASSGFTAYGEQLPYVSTIIEQVLCVEHIRFARIVCMTSNVLIPHRDYLEFDSSNSRQRPMHRLHIPLITNEDCMFSDNNTVYRMKPGEVWFLDATQVHTAAALTTLSRMHLIVDFNDVQDRSELLNIDALEEEGIPLSSIVVRPPLSNAERLALHSLAALITEANILDIFGIIAKTHFRRDGGEDFFWNTVGEIEDQLDDRDLAKRLDELRVYYVMDRDR</sequence>
<evidence type="ECO:0000259" key="1">
    <source>
        <dbReference type="Pfam" id="PF05118"/>
    </source>
</evidence>
<dbReference type="AlphaFoldDB" id="A0A6G9Y9G8"/>
<dbReference type="GO" id="GO:0016706">
    <property type="term" value="F:2-oxoglutarate-dependent dioxygenase activity"/>
    <property type="evidence" value="ECO:0007669"/>
    <property type="project" value="InterPro"/>
</dbReference>
<accession>A0A6G9Y9G8</accession>
<gene>
    <name evidence="2" type="ORF">F5544_09805</name>
</gene>
<dbReference type="Gene3D" id="2.60.120.330">
    <property type="entry name" value="B-lactam Antibiotic, Isopenicillin N Synthase, Chain"/>
    <property type="match status" value="1"/>
</dbReference>
<dbReference type="Pfam" id="PF05118">
    <property type="entry name" value="Asp_Arg_Hydrox"/>
    <property type="match status" value="1"/>
</dbReference>
<dbReference type="InterPro" id="IPR037037">
    <property type="entry name" value="Pro_3_hydrox_C_sf"/>
</dbReference>
<protein>
    <submittedName>
        <fullName evidence="2">Aspartyl beta-hydroxylase</fullName>
    </submittedName>
</protein>
<proteinExistence type="predicted"/>
<keyword evidence="3" id="KW-1185">Reference proteome</keyword>
<dbReference type="EMBL" id="CP046172">
    <property type="protein sequence ID" value="QIS09861.1"/>
    <property type="molecule type" value="Genomic_DNA"/>
</dbReference>